<dbReference type="PROSITE" id="PS51439">
    <property type="entry name" value="MENTAL"/>
    <property type="match status" value="1"/>
</dbReference>
<dbReference type="InterPro" id="IPR023393">
    <property type="entry name" value="START-like_dom_sf"/>
</dbReference>
<feature type="transmembrane region" description="Helical" evidence="4">
    <location>
        <begin position="127"/>
        <end position="148"/>
    </location>
</feature>
<evidence type="ECO:0000256" key="4">
    <source>
        <dbReference type="SAM" id="Phobius"/>
    </source>
</evidence>
<evidence type="ECO:0000256" key="3">
    <source>
        <dbReference type="ARBA" id="ARBA00023136"/>
    </source>
</evidence>
<comment type="subcellular location">
    <subcellularLocation>
        <location evidence="1">Membrane</location>
        <topology evidence="1">Multi-pass membrane protein</topology>
    </subcellularLocation>
</comment>
<sequence>MEGIDMAEQNLSNGSLNTLQDAGAQEYIQKNLFTNDFEPLITANDNKSENCTSKGFSNDLKHQGVPLHTISLLNGRFKMTPVRRMFCLLVLFDCLMTFLMWVIFLQVDGGFSKNVVKEVVRYQFTSSYFDVVAISFGRSALLLLAYACIFKSQKWYMIAIMTASSTIFLLVKVFKIAKINEGAPMSYLLIIYSFVICWCEAWHFDYQVIPKETHKKTGLEVLPNVIAGSYSGKAYLKSFPQGPHSAAYFTPHAQSIYRARTISDGSQSSSVSNLSQELQNAQEMDRSWISKGNDNVHEVLKIFFINEEWHLEQKETDNISVYTRYFKGIGKVFKMETRLDVSSNILDKLFWDDVENHSIWNSSVKECQVFHRVNKNTDILYTVSSEAAGGVIANRDFVVLRRRKKKGPITLLCSVSIETDLLPTKSGIIRGHNGPGGFILRDIPNEPGKTELFWLLNTDIKGWLPSRLVEQSLSGVMVNTVRDIRRYLMNMPSS</sequence>
<dbReference type="Proteomes" id="UP001652625">
    <property type="component" value="Chromosome 11"/>
</dbReference>
<organism evidence="7 8">
    <name type="scientific">Hydra vulgaris</name>
    <name type="common">Hydra</name>
    <name type="synonym">Hydra attenuata</name>
    <dbReference type="NCBI Taxonomy" id="6087"/>
    <lineage>
        <taxon>Eukaryota</taxon>
        <taxon>Metazoa</taxon>
        <taxon>Cnidaria</taxon>
        <taxon>Hydrozoa</taxon>
        <taxon>Hydroidolina</taxon>
        <taxon>Anthoathecata</taxon>
        <taxon>Aplanulata</taxon>
        <taxon>Hydridae</taxon>
        <taxon>Hydra</taxon>
    </lineage>
</organism>
<keyword evidence="4" id="KW-1133">Transmembrane helix</keyword>
<dbReference type="PANTHER" id="PTHR46121">
    <property type="entry name" value="STEROIDOGENIC ACUTE REGULATORY PROTEIN-LIKE"/>
    <property type="match status" value="1"/>
</dbReference>
<dbReference type="RefSeq" id="XP_065667049.1">
    <property type="nucleotide sequence ID" value="XM_065810977.1"/>
</dbReference>
<feature type="transmembrane region" description="Helical" evidence="4">
    <location>
        <begin position="86"/>
        <end position="107"/>
    </location>
</feature>
<dbReference type="InterPro" id="IPR051869">
    <property type="entry name" value="STARD3"/>
</dbReference>
<reference evidence="8" key="1">
    <citation type="submission" date="2025-08" db="UniProtKB">
        <authorList>
            <consortium name="RefSeq"/>
        </authorList>
    </citation>
    <scope>IDENTIFICATION</scope>
</reference>
<dbReference type="Pfam" id="PF01852">
    <property type="entry name" value="START"/>
    <property type="match status" value="1"/>
</dbReference>
<dbReference type="InterPro" id="IPR019498">
    <property type="entry name" value="MENTAL"/>
</dbReference>
<feature type="transmembrane region" description="Helical" evidence="4">
    <location>
        <begin position="155"/>
        <end position="174"/>
    </location>
</feature>
<dbReference type="InterPro" id="IPR002913">
    <property type="entry name" value="START_lipid-bd_dom"/>
</dbReference>
<keyword evidence="2 4" id="KW-0812">Transmembrane</keyword>
<name>A0ABM4CYK9_HYDVU</name>
<proteinExistence type="predicted"/>
<accession>A0ABM4CYK9</accession>
<gene>
    <name evidence="8" type="primary">LOC101237801</name>
</gene>
<dbReference type="SUPFAM" id="SSF55961">
    <property type="entry name" value="Bet v1-like"/>
    <property type="match status" value="1"/>
</dbReference>
<keyword evidence="7" id="KW-1185">Reference proteome</keyword>
<dbReference type="Pfam" id="PF10457">
    <property type="entry name" value="MENTAL"/>
    <property type="match status" value="1"/>
</dbReference>
<dbReference type="PROSITE" id="PS50848">
    <property type="entry name" value="START"/>
    <property type="match status" value="1"/>
</dbReference>
<dbReference type="PANTHER" id="PTHR46121:SF4">
    <property type="entry name" value="STEROIDOGENIC ACUTE REGULATORY PROTEIN-LIKE"/>
    <property type="match status" value="1"/>
</dbReference>
<dbReference type="InterPro" id="IPR000799">
    <property type="entry name" value="StAR-like"/>
</dbReference>
<evidence type="ECO:0000259" key="6">
    <source>
        <dbReference type="PROSITE" id="PS51439"/>
    </source>
</evidence>
<evidence type="ECO:0000313" key="8">
    <source>
        <dbReference type="RefSeq" id="XP_065667049.1"/>
    </source>
</evidence>
<evidence type="ECO:0000259" key="5">
    <source>
        <dbReference type="PROSITE" id="PS50848"/>
    </source>
</evidence>
<feature type="domain" description="MENTAL" evidence="6">
    <location>
        <begin position="79"/>
        <end position="249"/>
    </location>
</feature>
<evidence type="ECO:0000313" key="7">
    <source>
        <dbReference type="Proteomes" id="UP001652625"/>
    </source>
</evidence>
<dbReference type="PRINTS" id="PR00978">
    <property type="entry name" value="STARPROTEIN"/>
</dbReference>
<keyword evidence="3 4" id="KW-0472">Membrane</keyword>
<evidence type="ECO:0000256" key="2">
    <source>
        <dbReference type="ARBA" id="ARBA00022692"/>
    </source>
</evidence>
<dbReference type="GeneID" id="101237801"/>
<evidence type="ECO:0000256" key="1">
    <source>
        <dbReference type="ARBA" id="ARBA00004141"/>
    </source>
</evidence>
<dbReference type="Gene3D" id="3.30.530.20">
    <property type="match status" value="1"/>
</dbReference>
<dbReference type="SMART" id="SM00234">
    <property type="entry name" value="START"/>
    <property type="match status" value="1"/>
</dbReference>
<protein>
    <submittedName>
        <fullName evidence="8">StAR-related lipid transfer protein 3 isoform X4</fullName>
    </submittedName>
</protein>
<feature type="domain" description="START" evidence="5">
    <location>
        <begin position="306"/>
        <end position="493"/>
    </location>
</feature>